<feature type="domain" description="Methylamine utilisation protein MauE" evidence="6">
    <location>
        <begin position="3"/>
        <end position="104"/>
    </location>
</feature>
<feature type="transmembrane region" description="Helical" evidence="5">
    <location>
        <begin position="45"/>
        <end position="68"/>
    </location>
</feature>
<keyword evidence="2 5" id="KW-0812">Transmembrane</keyword>
<evidence type="ECO:0000256" key="2">
    <source>
        <dbReference type="ARBA" id="ARBA00022692"/>
    </source>
</evidence>
<dbReference type="GO" id="GO:0030416">
    <property type="term" value="P:methylamine metabolic process"/>
    <property type="evidence" value="ECO:0007669"/>
    <property type="project" value="InterPro"/>
</dbReference>
<evidence type="ECO:0000313" key="7">
    <source>
        <dbReference type="EMBL" id="ANZ38961.1"/>
    </source>
</evidence>
<dbReference type="EMBL" id="CP016793">
    <property type="protein sequence ID" value="ANZ38961.1"/>
    <property type="molecule type" value="Genomic_DNA"/>
</dbReference>
<dbReference type="Proteomes" id="UP000093053">
    <property type="component" value="Chromosome"/>
</dbReference>
<dbReference type="Pfam" id="PF07291">
    <property type="entry name" value="MauE"/>
    <property type="match status" value="1"/>
</dbReference>
<keyword evidence="3 5" id="KW-1133">Transmembrane helix</keyword>
<feature type="transmembrane region" description="Helical" evidence="5">
    <location>
        <begin position="74"/>
        <end position="91"/>
    </location>
</feature>
<evidence type="ECO:0000256" key="1">
    <source>
        <dbReference type="ARBA" id="ARBA00004141"/>
    </source>
</evidence>
<evidence type="ECO:0000256" key="4">
    <source>
        <dbReference type="ARBA" id="ARBA00023136"/>
    </source>
</evidence>
<sequence length="107" mass="10848">MLYLEICCRIVVGMVFLLAVVGKLRGRAELTAFTESLGSFGLRSAAVRSALAAAVITVEAVAVVLLAVAPAPGLGLAVLVLVAFTGAVVAAKATGREVRCRCFGADG</sequence>
<evidence type="ECO:0000259" key="6">
    <source>
        <dbReference type="Pfam" id="PF07291"/>
    </source>
</evidence>
<gene>
    <name evidence="7" type="ORF">BBK82_25715</name>
</gene>
<dbReference type="AlphaFoldDB" id="A0A1B2HMN2"/>
<evidence type="ECO:0000256" key="5">
    <source>
        <dbReference type="SAM" id="Phobius"/>
    </source>
</evidence>
<dbReference type="KEGG" id="led:BBK82_25715"/>
<dbReference type="OrthoDB" id="3430313at2"/>
<dbReference type="STRING" id="1586287.BBK82_25715"/>
<dbReference type="GO" id="GO:0016020">
    <property type="term" value="C:membrane"/>
    <property type="evidence" value="ECO:0007669"/>
    <property type="project" value="UniProtKB-SubCell"/>
</dbReference>
<keyword evidence="4 5" id="KW-0472">Membrane</keyword>
<dbReference type="InterPro" id="IPR009908">
    <property type="entry name" value="Methylamine_util_MauE"/>
</dbReference>
<name>A0A1B2HMN2_9PSEU</name>
<organism evidence="7 8">
    <name type="scientific">Lentzea guizhouensis</name>
    <dbReference type="NCBI Taxonomy" id="1586287"/>
    <lineage>
        <taxon>Bacteria</taxon>
        <taxon>Bacillati</taxon>
        <taxon>Actinomycetota</taxon>
        <taxon>Actinomycetes</taxon>
        <taxon>Pseudonocardiales</taxon>
        <taxon>Pseudonocardiaceae</taxon>
        <taxon>Lentzea</taxon>
    </lineage>
</organism>
<evidence type="ECO:0000313" key="8">
    <source>
        <dbReference type="Proteomes" id="UP000093053"/>
    </source>
</evidence>
<accession>A0A1B2HMN2</accession>
<comment type="subcellular location">
    <subcellularLocation>
        <location evidence="1">Membrane</location>
        <topology evidence="1">Multi-pass membrane protein</topology>
    </subcellularLocation>
</comment>
<reference evidence="7 8" key="1">
    <citation type="submission" date="2016-07" db="EMBL/GenBank/DDBJ databases">
        <title>Complete genome sequence of the Lentzea guizhouensis DHS C013.</title>
        <authorList>
            <person name="Cao C."/>
        </authorList>
    </citation>
    <scope>NUCLEOTIDE SEQUENCE [LARGE SCALE GENOMIC DNA]</scope>
    <source>
        <strain evidence="7 8">DHS C013</strain>
    </source>
</reference>
<evidence type="ECO:0000256" key="3">
    <source>
        <dbReference type="ARBA" id="ARBA00022989"/>
    </source>
</evidence>
<keyword evidence="8" id="KW-1185">Reference proteome</keyword>
<protein>
    <recommendedName>
        <fullName evidence="6">Methylamine utilisation protein MauE domain-containing protein</fullName>
    </recommendedName>
</protein>
<dbReference type="RefSeq" id="WP_065917304.1">
    <property type="nucleotide sequence ID" value="NZ_CP016793.1"/>
</dbReference>
<proteinExistence type="predicted"/>